<dbReference type="GO" id="GO:0005737">
    <property type="term" value="C:cytoplasm"/>
    <property type="evidence" value="ECO:0007669"/>
    <property type="project" value="TreeGrafter"/>
</dbReference>
<dbReference type="Pfam" id="PF00011">
    <property type="entry name" value="HSP20"/>
    <property type="match status" value="2"/>
</dbReference>
<proteinExistence type="inferred from homology"/>
<dbReference type="InterPro" id="IPR008978">
    <property type="entry name" value="HSP20-like_chaperone"/>
</dbReference>
<dbReference type="EMBL" id="CAJNOO010000335">
    <property type="protein sequence ID" value="CAF0909881.1"/>
    <property type="molecule type" value="Genomic_DNA"/>
</dbReference>
<reference evidence="4" key="1">
    <citation type="submission" date="2021-02" db="EMBL/GenBank/DDBJ databases">
        <authorList>
            <person name="Nowell W R."/>
        </authorList>
    </citation>
    <scope>NUCLEOTIDE SEQUENCE</scope>
</reference>
<evidence type="ECO:0000259" key="3">
    <source>
        <dbReference type="PROSITE" id="PS01031"/>
    </source>
</evidence>
<evidence type="ECO:0000256" key="1">
    <source>
        <dbReference type="PROSITE-ProRule" id="PRU00285"/>
    </source>
</evidence>
<accession>A0A814ABE1</accession>
<dbReference type="GO" id="GO:0009408">
    <property type="term" value="P:response to heat"/>
    <property type="evidence" value="ECO:0007669"/>
    <property type="project" value="TreeGrafter"/>
</dbReference>
<dbReference type="SUPFAM" id="SSF49764">
    <property type="entry name" value="HSP20-like chaperones"/>
    <property type="match status" value="1"/>
</dbReference>
<evidence type="ECO:0000313" key="4">
    <source>
        <dbReference type="EMBL" id="CAF0909881.1"/>
    </source>
</evidence>
<name>A0A814ABE1_9BILA</name>
<sequence length="308" mass="36271">MALFPFYRYHFFDDPFDPFFFHRFDFFDPWYDIDIFPSFRPITPPFRRVEEQERITYNLSKISNNAKSLEQTPRIPQSEKFIIQLNVTGFNPERITIRGEGQKVTVEAKQEDRQSNSDYHIQELRKSYELPEYAGKLQIIFTSNIFIHRLISIDATHLSSYVTQNNMLVIEVPIKNPEAERRLEQARNDNRSLAQFGEYRDPYFDYAGFLGASGVQSRIVDKGNNQKQLEMTVEMKNYQPQEIKVSVKNNELIIRGEHRYTDQNSSERSYLFRSTTLPPGTQIDQVQSYFTDDGQLKIEAPFIDAIKL</sequence>
<evidence type="ECO:0000313" key="5">
    <source>
        <dbReference type="Proteomes" id="UP000663882"/>
    </source>
</evidence>
<comment type="caution">
    <text evidence="4">The sequence shown here is derived from an EMBL/GenBank/DDBJ whole genome shotgun (WGS) entry which is preliminary data.</text>
</comment>
<dbReference type="PANTHER" id="PTHR45640">
    <property type="entry name" value="HEAT SHOCK PROTEIN HSP-12.2-RELATED"/>
    <property type="match status" value="1"/>
</dbReference>
<gene>
    <name evidence="4" type="ORF">RFH988_LOCUS9429</name>
</gene>
<dbReference type="GO" id="GO:0051082">
    <property type="term" value="F:unfolded protein binding"/>
    <property type="evidence" value="ECO:0007669"/>
    <property type="project" value="TreeGrafter"/>
</dbReference>
<dbReference type="InterPro" id="IPR001436">
    <property type="entry name" value="Alpha-crystallin/sHSP_animal"/>
</dbReference>
<dbReference type="Gene3D" id="2.60.40.790">
    <property type="match status" value="2"/>
</dbReference>
<evidence type="ECO:0000256" key="2">
    <source>
        <dbReference type="RuleBase" id="RU003616"/>
    </source>
</evidence>
<dbReference type="CDD" id="cd06526">
    <property type="entry name" value="metazoan_ACD"/>
    <property type="match status" value="2"/>
</dbReference>
<dbReference type="GO" id="GO:0005634">
    <property type="term" value="C:nucleus"/>
    <property type="evidence" value="ECO:0007669"/>
    <property type="project" value="TreeGrafter"/>
</dbReference>
<dbReference type="OrthoDB" id="1431247at2759"/>
<dbReference type="PROSITE" id="PS01031">
    <property type="entry name" value="SHSP"/>
    <property type="match status" value="2"/>
</dbReference>
<organism evidence="4 5">
    <name type="scientific">Rotaria sordida</name>
    <dbReference type="NCBI Taxonomy" id="392033"/>
    <lineage>
        <taxon>Eukaryota</taxon>
        <taxon>Metazoa</taxon>
        <taxon>Spiralia</taxon>
        <taxon>Gnathifera</taxon>
        <taxon>Rotifera</taxon>
        <taxon>Eurotatoria</taxon>
        <taxon>Bdelloidea</taxon>
        <taxon>Philodinida</taxon>
        <taxon>Philodinidae</taxon>
        <taxon>Rotaria</taxon>
    </lineage>
</organism>
<feature type="domain" description="SHSP" evidence="3">
    <location>
        <begin position="63"/>
        <end position="173"/>
    </location>
</feature>
<dbReference type="GO" id="GO:0042026">
    <property type="term" value="P:protein refolding"/>
    <property type="evidence" value="ECO:0007669"/>
    <property type="project" value="TreeGrafter"/>
</dbReference>
<comment type="similarity">
    <text evidence="1 2">Belongs to the small heat shock protein (HSP20) family.</text>
</comment>
<protein>
    <recommendedName>
        <fullName evidence="3">SHSP domain-containing protein</fullName>
    </recommendedName>
</protein>
<dbReference type="Proteomes" id="UP000663882">
    <property type="component" value="Unassembled WGS sequence"/>
</dbReference>
<feature type="domain" description="SHSP" evidence="3">
    <location>
        <begin position="210"/>
        <end position="308"/>
    </location>
</feature>
<dbReference type="InterPro" id="IPR002068">
    <property type="entry name" value="A-crystallin/Hsp20_dom"/>
</dbReference>
<dbReference type="PANTHER" id="PTHR45640:SF26">
    <property type="entry name" value="RE23625P"/>
    <property type="match status" value="1"/>
</dbReference>
<dbReference type="AlphaFoldDB" id="A0A814ABE1"/>